<evidence type="ECO:0000256" key="1">
    <source>
        <dbReference type="SAM" id="MobiDB-lite"/>
    </source>
</evidence>
<feature type="region of interest" description="Disordered" evidence="1">
    <location>
        <begin position="168"/>
        <end position="187"/>
    </location>
</feature>
<dbReference type="InterPro" id="IPR009057">
    <property type="entry name" value="Homeodomain-like_sf"/>
</dbReference>
<reference evidence="4 5" key="1">
    <citation type="journal article" date="2015" name="Mol. Plant Microbe Interact.">
        <title>Genome, transcriptome, and functional analyses of Penicillium expansum provide new insights into secondary metabolism and pathogenicity.</title>
        <authorList>
            <person name="Ballester A.R."/>
            <person name="Marcet-Houben M."/>
            <person name="Levin E."/>
            <person name="Sela N."/>
            <person name="Selma-Lazaro C."/>
            <person name="Carmona L."/>
            <person name="Wisniewski M."/>
            <person name="Droby S."/>
            <person name="Gonzalez-Candelas L."/>
            <person name="Gabaldon T."/>
        </authorList>
    </citation>
    <scope>NUCLEOTIDE SEQUENCE [LARGE SCALE GENOMIC DNA]</scope>
    <source>
        <strain evidence="4 5">PHI-1</strain>
    </source>
</reference>
<evidence type="ECO:0000313" key="4">
    <source>
        <dbReference type="EMBL" id="KGO77355.1"/>
    </source>
</evidence>
<feature type="domain" description="HTH myb-type" evidence="3">
    <location>
        <begin position="112"/>
        <end position="162"/>
    </location>
</feature>
<dbReference type="OrthoDB" id="2143914at2759"/>
<dbReference type="STRING" id="40296.A0A0A2LLT8"/>
<evidence type="ECO:0000259" key="2">
    <source>
        <dbReference type="PROSITE" id="PS50090"/>
    </source>
</evidence>
<evidence type="ECO:0000313" key="5">
    <source>
        <dbReference type="Proteomes" id="UP000030104"/>
    </source>
</evidence>
<dbReference type="Proteomes" id="UP000030104">
    <property type="component" value="Unassembled WGS sequence"/>
</dbReference>
<dbReference type="GO" id="GO:0000981">
    <property type="term" value="F:DNA-binding transcription factor activity, RNA polymerase II-specific"/>
    <property type="evidence" value="ECO:0007669"/>
    <property type="project" value="TreeGrafter"/>
</dbReference>
<proteinExistence type="predicted"/>
<evidence type="ECO:0000259" key="3">
    <source>
        <dbReference type="PROSITE" id="PS51294"/>
    </source>
</evidence>
<name>A0A0A2LLT8_PENIT</name>
<dbReference type="CDD" id="cd00167">
    <property type="entry name" value="SANT"/>
    <property type="match status" value="3"/>
</dbReference>
<accession>A0A0A2LLT8</accession>
<gene>
    <name evidence="4" type="ORF">PITC_044280</name>
</gene>
<dbReference type="Pfam" id="PF13921">
    <property type="entry name" value="Myb_DNA-bind_6"/>
    <property type="match status" value="1"/>
</dbReference>
<dbReference type="GO" id="GO:0000278">
    <property type="term" value="P:mitotic cell cycle"/>
    <property type="evidence" value="ECO:0007669"/>
    <property type="project" value="TreeGrafter"/>
</dbReference>
<dbReference type="SMART" id="SM00717">
    <property type="entry name" value="SANT"/>
    <property type="match status" value="3"/>
</dbReference>
<feature type="domain" description="Myb-like" evidence="2">
    <location>
        <begin position="6"/>
        <end position="55"/>
    </location>
</feature>
<dbReference type="PANTHER" id="PTHR45614:SF265">
    <property type="entry name" value="MYB-LIKE DOMAIN-CONTAINING PROTEIN-RELATED"/>
    <property type="match status" value="1"/>
</dbReference>
<dbReference type="PhylomeDB" id="A0A0A2LLT8"/>
<protein>
    <recommendedName>
        <fullName evidence="6">Homeodomain-like protein</fullName>
    </recommendedName>
</protein>
<dbReference type="InterPro" id="IPR001005">
    <property type="entry name" value="SANT/Myb"/>
</dbReference>
<dbReference type="HOGENOM" id="CLU_035738_1_0_1"/>
<dbReference type="Pfam" id="PF00249">
    <property type="entry name" value="Myb_DNA-binding"/>
    <property type="match status" value="1"/>
</dbReference>
<dbReference type="EMBL" id="JQGA01000189">
    <property type="protein sequence ID" value="KGO77355.1"/>
    <property type="molecule type" value="Genomic_DNA"/>
</dbReference>
<dbReference type="AlphaFoldDB" id="A0A0A2LLT8"/>
<dbReference type="PROSITE" id="PS50090">
    <property type="entry name" value="MYB_LIKE"/>
    <property type="match status" value="3"/>
</dbReference>
<dbReference type="PANTHER" id="PTHR45614">
    <property type="entry name" value="MYB PROTEIN-RELATED"/>
    <property type="match status" value="1"/>
</dbReference>
<feature type="domain" description="HTH myb-type" evidence="3">
    <location>
        <begin position="1"/>
        <end position="56"/>
    </location>
</feature>
<comment type="caution">
    <text evidence="4">The sequence shown here is derived from an EMBL/GenBank/DDBJ whole genome shotgun (WGS) entry which is preliminary data.</text>
</comment>
<dbReference type="GO" id="GO:0005634">
    <property type="term" value="C:nucleus"/>
    <property type="evidence" value="ECO:0007669"/>
    <property type="project" value="TreeGrafter"/>
</dbReference>
<evidence type="ECO:0008006" key="6">
    <source>
        <dbReference type="Google" id="ProtNLM"/>
    </source>
</evidence>
<dbReference type="GO" id="GO:0045944">
    <property type="term" value="P:positive regulation of transcription by RNA polymerase II"/>
    <property type="evidence" value="ECO:0007669"/>
    <property type="project" value="TreeGrafter"/>
</dbReference>
<keyword evidence="5" id="KW-1185">Reference proteome</keyword>
<feature type="domain" description="HTH myb-type" evidence="3">
    <location>
        <begin position="59"/>
        <end position="110"/>
    </location>
</feature>
<dbReference type="GO" id="GO:0000978">
    <property type="term" value="F:RNA polymerase II cis-regulatory region sequence-specific DNA binding"/>
    <property type="evidence" value="ECO:0007669"/>
    <property type="project" value="TreeGrafter"/>
</dbReference>
<sequence>MPQPPNRWNSAEDDLLRREVLTQLGEGAVKDWQCIATKLPGRTNKDCRKRWHNVVSGGVNKGHWTQDEDKLLTEAVQTRGKSWTVVATAVKTRNADQCAKRWKQFLDPELDRSQWTDKENKLLQEAHDKYGRRWKEIQAKYFPTRSRNAIKNQYTILIRKRKQPQINGIEDNEEALSQSESEENGTMEARDTNIMDFSYEQSDDDLSDHDAMIDGCDSAGEQEPPNEIDAWSSDFCSTYSHLLSDATPADHMALDPTTNADQVLSQCFPGGGLHCWDIPGPQTVQTGPEIFQNNIPDPLKDPALLASEFFPTPDTGPGSVGQNLNLVDWHQTSPLARDEVGSSPRRITLTVQSPCPETVESLMRIALTTASSFSFDRE</sequence>
<dbReference type="Gene3D" id="1.10.10.60">
    <property type="entry name" value="Homeodomain-like"/>
    <property type="match status" value="3"/>
</dbReference>
<feature type="domain" description="Myb-like" evidence="2">
    <location>
        <begin position="107"/>
        <end position="158"/>
    </location>
</feature>
<organism evidence="4 5">
    <name type="scientific">Penicillium italicum</name>
    <name type="common">Blue mold</name>
    <dbReference type="NCBI Taxonomy" id="40296"/>
    <lineage>
        <taxon>Eukaryota</taxon>
        <taxon>Fungi</taxon>
        <taxon>Dikarya</taxon>
        <taxon>Ascomycota</taxon>
        <taxon>Pezizomycotina</taxon>
        <taxon>Eurotiomycetes</taxon>
        <taxon>Eurotiomycetidae</taxon>
        <taxon>Eurotiales</taxon>
        <taxon>Aspergillaceae</taxon>
        <taxon>Penicillium</taxon>
    </lineage>
</organism>
<feature type="compositionally biased region" description="Acidic residues" evidence="1">
    <location>
        <begin position="170"/>
        <end position="185"/>
    </location>
</feature>
<feature type="domain" description="Myb-like" evidence="2">
    <location>
        <begin position="56"/>
        <end position="106"/>
    </location>
</feature>
<dbReference type="PROSITE" id="PS51294">
    <property type="entry name" value="HTH_MYB"/>
    <property type="match status" value="3"/>
</dbReference>
<dbReference type="InterPro" id="IPR017930">
    <property type="entry name" value="Myb_dom"/>
</dbReference>
<dbReference type="SUPFAM" id="SSF46689">
    <property type="entry name" value="Homeodomain-like"/>
    <property type="match status" value="2"/>
</dbReference>
<dbReference type="InterPro" id="IPR050560">
    <property type="entry name" value="MYB_TF"/>
</dbReference>